<dbReference type="SUPFAM" id="SSF81383">
    <property type="entry name" value="F-box domain"/>
    <property type="match status" value="1"/>
</dbReference>
<dbReference type="Pfam" id="PF00646">
    <property type="entry name" value="F-box"/>
    <property type="match status" value="1"/>
</dbReference>
<dbReference type="KEGG" id="rsz:108858422"/>
<feature type="compositionally biased region" description="Low complexity" evidence="1">
    <location>
        <begin position="414"/>
        <end position="428"/>
    </location>
</feature>
<feature type="region of interest" description="Disordered" evidence="1">
    <location>
        <begin position="385"/>
        <end position="433"/>
    </location>
</feature>
<evidence type="ECO:0000313" key="4">
    <source>
        <dbReference type="RefSeq" id="XP_018487849.1"/>
    </source>
</evidence>
<dbReference type="InterPro" id="IPR017451">
    <property type="entry name" value="F-box-assoc_interact_dom"/>
</dbReference>
<evidence type="ECO:0000313" key="3">
    <source>
        <dbReference type="Proteomes" id="UP000504610"/>
    </source>
</evidence>
<reference evidence="3" key="1">
    <citation type="journal article" date="2019" name="Database">
        <title>The radish genome database (RadishGD): an integrated information resource for radish genomics.</title>
        <authorList>
            <person name="Yu H.J."/>
            <person name="Baek S."/>
            <person name="Lee Y.J."/>
            <person name="Cho A."/>
            <person name="Mun J.H."/>
        </authorList>
    </citation>
    <scope>NUCLEOTIDE SEQUENCE [LARGE SCALE GENOMIC DNA]</scope>
    <source>
        <strain evidence="3">cv. WK10039</strain>
    </source>
</reference>
<dbReference type="OrthoDB" id="687122at2759"/>
<dbReference type="RefSeq" id="XP_018487849.1">
    <property type="nucleotide sequence ID" value="XM_018632347.2"/>
</dbReference>
<dbReference type="NCBIfam" id="TIGR01640">
    <property type="entry name" value="F_box_assoc_1"/>
    <property type="match status" value="1"/>
</dbReference>
<accession>A0A6J0NT50</accession>
<keyword evidence="3" id="KW-1185">Reference proteome</keyword>
<dbReference type="PANTHER" id="PTHR31111:SF137">
    <property type="entry name" value="F-BOX ONLY PROTEIN 12"/>
    <property type="match status" value="1"/>
</dbReference>
<evidence type="ECO:0000256" key="1">
    <source>
        <dbReference type="SAM" id="MobiDB-lite"/>
    </source>
</evidence>
<dbReference type="InterPro" id="IPR001810">
    <property type="entry name" value="F-box_dom"/>
</dbReference>
<dbReference type="PROSITE" id="PS50181">
    <property type="entry name" value="FBOX"/>
    <property type="match status" value="1"/>
</dbReference>
<dbReference type="GeneID" id="108858422"/>
<dbReference type="InterPro" id="IPR036047">
    <property type="entry name" value="F-box-like_dom_sf"/>
</dbReference>
<protein>
    <submittedName>
        <fullName evidence="4">F-box protein At3g57590-like</fullName>
    </submittedName>
</protein>
<feature type="domain" description="F-box" evidence="2">
    <location>
        <begin position="1"/>
        <end position="44"/>
    </location>
</feature>
<dbReference type="AlphaFoldDB" id="A0A6J0NT50"/>
<evidence type="ECO:0000259" key="2">
    <source>
        <dbReference type="PROSITE" id="PS50181"/>
    </source>
</evidence>
<reference evidence="4" key="2">
    <citation type="submission" date="2025-08" db="UniProtKB">
        <authorList>
            <consortium name="RefSeq"/>
        </authorList>
    </citation>
    <scope>IDENTIFICATION</scope>
    <source>
        <tissue evidence="4">Leaf</tissue>
    </source>
</reference>
<organism evidence="3 4">
    <name type="scientific">Raphanus sativus</name>
    <name type="common">Radish</name>
    <name type="synonym">Raphanus raphanistrum var. sativus</name>
    <dbReference type="NCBI Taxonomy" id="3726"/>
    <lineage>
        <taxon>Eukaryota</taxon>
        <taxon>Viridiplantae</taxon>
        <taxon>Streptophyta</taxon>
        <taxon>Embryophyta</taxon>
        <taxon>Tracheophyta</taxon>
        <taxon>Spermatophyta</taxon>
        <taxon>Magnoliopsida</taxon>
        <taxon>eudicotyledons</taxon>
        <taxon>Gunneridae</taxon>
        <taxon>Pentapetalae</taxon>
        <taxon>rosids</taxon>
        <taxon>malvids</taxon>
        <taxon>Brassicales</taxon>
        <taxon>Brassicaceae</taxon>
        <taxon>Brassiceae</taxon>
        <taxon>Raphanus</taxon>
    </lineage>
</organism>
<dbReference type="Pfam" id="PF08268">
    <property type="entry name" value="FBA_3"/>
    <property type="match status" value="1"/>
</dbReference>
<dbReference type="Proteomes" id="UP000504610">
    <property type="component" value="Chromosome 5"/>
</dbReference>
<sequence length="527" mass="60798">MMNSMPNDLVLEIFSRLPAKSVAMCCCVSKLWASILNSQYFRELFLRRSSSHPRLLFAVRGYENTTRKWKFFSSPQPHYSLDKSSHHVVTADSHMKYSEDMQLYFCSYASGLMCCRQNKWIPKENEMHIVHVICNPSTGQYVLLPKLRIYDNHYGFSRSSLVFDPVNRQFKVLFLAHNVQRIITLGTGEMRWRNIQFFDKGICINGILYYLDFTRDDDDTWPQTQILVCFDVRSEKFKIIEEKEVVECFDEFLINYKGKLGGVKTNYAGETLQLRMWVLEDFKKQKLSEYVYNLPKNELIVDDNVSDVGMTARSEFVLLLGDYTSVPLYVFFFNPESNTLQTVEIQGFEGLRNFEIDQVEVFVDYVEDLRFDFMKTSLLPEQKLKDTAGTSTSSKDHLLKDPGTTYAATSTSPTEDTSTKPTGTSTSSKAQLQQGRGKFESINKFDALCLLDDHVDDLRFDVMKTSLPEQKPKQTSTSSRVDTSVKFSPINNDVSFRRPMHVAVSSNVFSENLRKGWYVSLCSLLVY</sequence>
<name>A0A6J0NT50_RAPSA</name>
<dbReference type="SMART" id="SM00256">
    <property type="entry name" value="FBOX"/>
    <property type="match status" value="1"/>
</dbReference>
<gene>
    <name evidence="4" type="primary">LOC108858422</name>
</gene>
<dbReference type="Gene3D" id="1.20.1280.50">
    <property type="match status" value="1"/>
</dbReference>
<dbReference type="CDD" id="cd22157">
    <property type="entry name" value="F-box_AtFBW1-like"/>
    <property type="match status" value="1"/>
</dbReference>
<dbReference type="InterPro" id="IPR013187">
    <property type="entry name" value="F-box-assoc_dom_typ3"/>
</dbReference>
<dbReference type="PANTHER" id="PTHR31111">
    <property type="entry name" value="BNAA05G37150D PROTEIN-RELATED"/>
    <property type="match status" value="1"/>
</dbReference>
<proteinExistence type="predicted"/>